<dbReference type="SUPFAM" id="SSF54211">
    <property type="entry name" value="Ribosomal protein S5 domain 2-like"/>
    <property type="match status" value="1"/>
</dbReference>
<dbReference type="GO" id="GO:0001682">
    <property type="term" value="P:tRNA 5'-leader removal"/>
    <property type="evidence" value="ECO:0007669"/>
    <property type="project" value="UniProtKB-UniRule"/>
</dbReference>
<organism evidence="9 10">
    <name type="scientific">Spiroplasma apis B31</name>
    <dbReference type="NCBI Taxonomy" id="1276258"/>
    <lineage>
        <taxon>Bacteria</taxon>
        <taxon>Bacillati</taxon>
        <taxon>Mycoplasmatota</taxon>
        <taxon>Mollicutes</taxon>
        <taxon>Entomoplasmatales</taxon>
        <taxon>Spiroplasmataceae</taxon>
        <taxon>Spiroplasma</taxon>
    </lineage>
</organism>
<comment type="function">
    <text evidence="1 7">RNaseP catalyzes the removal of the 5'-leader sequence from pre-tRNA to produce the mature 5'-terminus. It can also cleave other RNA substrates such as 4.5S RNA. The protein component plays an auxiliary but essential role in vivo by binding to the 5'-leader sequence and broadening the substrate specificity of the ribozyme.</text>
</comment>
<dbReference type="EMBL" id="CP006682">
    <property type="protein sequence ID" value="AHB36845.1"/>
    <property type="molecule type" value="Genomic_DNA"/>
</dbReference>
<sequence>MKNVNIIKKNHEFQKIIGNKRYLKGKAFILYTSKNNIDNFKYGISVGKKLGNAIVRNKIKRQIRGMIKIILSEIIVKNIGLVIIARNELLKRSFEENLNELKKLIALVK</sequence>
<dbReference type="NCBIfam" id="TIGR00188">
    <property type="entry name" value="rnpA"/>
    <property type="match status" value="1"/>
</dbReference>
<dbReference type="GO" id="GO:0000049">
    <property type="term" value="F:tRNA binding"/>
    <property type="evidence" value="ECO:0007669"/>
    <property type="project" value="UniProtKB-UniRule"/>
</dbReference>
<accession>V5RLW2</accession>
<evidence type="ECO:0000256" key="6">
    <source>
        <dbReference type="ARBA" id="ARBA00022884"/>
    </source>
</evidence>
<keyword evidence="5 7" id="KW-0378">Hydrolase</keyword>
<keyword evidence="3 7" id="KW-0540">Nuclease</keyword>
<dbReference type="PANTHER" id="PTHR33992:SF1">
    <property type="entry name" value="RIBONUCLEASE P PROTEIN COMPONENT"/>
    <property type="match status" value="1"/>
</dbReference>
<dbReference type="HAMAP" id="MF_00227">
    <property type="entry name" value="RNase_P"/>
    <property type="match status" value="1"/>
</dbReference>
<dbReference type="OrthoDB" id="9810867at2"/>
<comment type="subunit">
    <text evidence="7">Consists of a catalytic RNA component (M1 or rnpB) and a protein subunit.</text>
</comment>
<dbReference type="GO" id="GO:0004526">
    <property type="term" value="F:ribonuclease P activity"/>
    <property type="evidence" value="ECO:0007669"/>
    <property type="project" value="UniProtKB-UniRule"/>
</dbReference>
<dbReference type="InterPro" id="IPR020568">
    <property type="entry name" value="Ribosomal_Su5_D2-typ_SF"/>
</dbReference>
<evidence type="ECO:0000256" key="2">
    <source>
        <dbReference type="ARBA" id="ARBA00022694"/>
    </source>
</evidence>
<dbReference type="KEGG" id="sapi:SAPIS_v1c10000"/>
<dbReference type="InterPro" id="IPR000100">
    <property type="entry name" value="RNase_P"/>
</dbReference>
<evidence type="ECO:0000256" key="4">
    <source>
        <dbReference type="ARBA" id="ARBA00022759"/>
    </source>
</evidence>
<dbReference type="InterPro" id="IPR014721">
    <property type="entry name" value="Ribsml_uS5_D2-typ_fold_subgr"/>
</dbReference>
<dbReference type="GO" id="GO:0042781">
    <property type="term" value="F:3'-tRNA processing endoribonuclease activity"/>
    <property type="evidence" value="ECO:0007669"/>
    <property type="project" value="TreeGrafter"/>
</dbReference>
<name>V5RLW2_SPIAP</name>
<dbReference type="AlphaFoldDB" id="V5RLW2"/>
<dbReference type="PANTHER" id="PTHR33992">
    <property type="entry name" value="RIBONUCLEASE P PROTEIN COMPONENT"/>
    <property type="match status" value="1"/>
</dbReference>
<dbReference type="GO" id="GO:0030677">
    <property type="term" value="C:ribonuclease P complex"/>
    <property type="evidence" value="ECO:0007669"/>
    <property type="project" value="TreeGrafter"/>
</dbReference>
<keyword evidence="10" id="KW-1185">Reference proteome</keyword>
<dbReference type="STRING" id="1276258.SAPIS_v1c10000"/>
<dbReference type="RefSeq" id="WP_023790322.1">
    <property type="nucleotide sequence ID" value="NC_022998.1"/>
</dbReference>
<evidence type="ECO:0000256" key="5">
    <source>
        <dbReference type="ARBA" id="ARBA00022801"/>
    </source>
</evidence>
<dbReference type="PROSITE" id="PS00648">
    <property type="entry name" value="RIBONUCLEASE_P"/>
    <property type="match status" value="1"/>
</dbReference>
<dbReference type="eggNOG" id="COG0594">
    <property type="taxonomic scope" value="Bacteria"/>
</dbReference>
<reference evidence="9 10" key="1">
    <citation type="journal article" date="2014" name="Genome Announc.">
        <title>Complete Genome Sequence of Spiroplasma apis B31T (ATCC 33834), a Bacterium Associated with May Disease of Honeybees (Apis mellifera).</title>
        <authorList>
            <person name="Ku C."/>
            <person name="Lo W.S."/>
            <person name="Chen L.L."/>
            <person name="Kuo C.H."/>
        </authorList>
    </citation>
    <scope>NUCLEOTIDE SEQUENCE [LARGE SCALE GENOMIC DNA]</scope>
    <source>
        <strain evidence="9">B31</strain>
    </source>
</reference>
<comment type="similarity">
    <text evidence="7">Belongs to the RnpA family.</text>
</comment>
<evidence type="ECO:0000313" key="10">
    <source>
        <dbReference type="Proteomes" id="UP000018550"/>
    </source>
</evidence>
<dbReference type="Proteomes" id="UP000018550">
    <property type="component" value="Chromosome"/>
</dbReference>
<dbReference type="InterPro" id="IPR020539">
    <property type="entry name" value="RNase_P_CS"/>
</dbReference>
<gene>
    <name evidence="7 9" type="primary">rnpA</name>
    <name evidence="9" type="ORF">SAPIS_v1c10000</name>
</gene>
<comment type="catalytic activity">
    <reaction evidence="7">
        <text>Endonucleolytic cleavage of RNA, removing 5'-extranucleotides from tRNA precursor.</text>
        <dbReference type="EC" id="3.1.26.5"/>
    </reaction>
</comment>
<evidence type="ECO:0000256" key="1">
    <source>
        <dbReference type="ARBA" id="ARBA00002663"/>
    </source>
</evidence>
<keyword evidence="4 7" id="KW-0255">Endonuclease</keyword>
<protein>
    <recommendedName>
        <fullName evidence="7 8">Ribonuclease P protein component</fullName>
        <shortName evidence="7">RNase P protein</shortName>
        <shortName evidence="7">RNaseP protein</shortName>
        <ecNumber evidence="7 8">3.1.26.5</ecNumber>
    </recommendedName>
    <alternativeName>
        <fullName evidence="7">Protein C5</fullName>
    </alternativeName>
</protein>
<evidence type="ECO:0000313" key="9">
    <source>
        <dbReference type="EMBL" id="AHB36845.1"/>
    </source>
</evidence>
<proteinExistence type="inferred from homology"/>
<evidence type="ECO:0000256" key="3">
    <source>
        <dbReference type="ARBA" id="ARBA00022722"/>
    </source>
</evidence>
<dbReference type="EC" id="3.1.26.5" evidence="7 8"/>
<dbReference type="HOGENOM" id="CLU_117179_9_1_14"/>
<evidence type="ECO:0000256" key="8">
    <source>
        <dbReference type="NCBIfam" id="TIGR00188"/>
    </source>
</evidence>
<keyword evidence="6 7" id="KW-0694">RNA-binding</keyword>
<dbReference type="Pfam" id="PF00825">
    <property type="entry name" value="Ribonuclease_P"/>
    <property type="match status" value="1"/>
</dbReference>
<evidence type="ECO:0000256" key="7">
    <source>
        <dbReference type="HAMAP-Rule" id="MF_00227"/>
    </source>
</evidence>
<keyword evidence="2 7" id="KW-0819">tRNA processing</keyword>
<dbReference type="Gene3D" id="3.30.230.10">
    <property type="match status" value="1"/>
</dbReference>
<dbReference type="PATRIC" id="fig|1276258.3.peg.1023"/>